<dbReference type="Proteomes" id="UP000003242">
    <property type="component" value="Unassembled WGS sequence"/>
</dbReference>
<evidence type="ECO:0000313" key="3">
    <source>
        <dbReference type="Proteomes" id="UP000003242"/>
    </source>
</evidence>
<protein>
    <recommendedName>
        <fullName evidence="5">FeoB-associated Cys-rich membrane protein</fullName>
    </recommendedName>
</protein>
<comment type="caution">
    <text evidence="1">The sequence shown here is derived from an EMBL/GenBank/DDBJ whole genome shotgun (WGS) entry which is preliminary data.</text>
</comment>
<evidence type="ECO:0000313" key="4">
    <source>
        <dbReference type="Proteomes" id="UP000004018"/>
    </source>
</evidence>
<dbReference type="Proteomes" id="UP000004018">
    <property type="component" value="Unassembled WGS sequence"/>
</dbReference>
<evidence type="ECO:0000313" key="2">
    <source>
        <dbReference type="EMBL" id="EGL42335.1"/>
    </source>
</evidence>
<sequence length="42" mass="4212">MANIIVGIIVFAAIAAAARNVYKKKNSCSCGCGSDCGGGCHH</sequence>
<dbReference type="RefSeq" id="WP_007390342.1">
    <property type="nucleotide sequence ID" value="NZ_ADGP01000008.1"/>
</dbReference>
<reference evidence="2 4" key="3">
    <citation type="submission" date="2011-04" db="EMBL/GenBank/DDBJ databases">
        <authorList>
            <person name="Harkins D.M."/>
            <person name="Madupu R."/>
            <person name="Durkin A.S."/>
            <person name="Torralba M."/>
            <person name="Methe B."/>
            <person name="Sutton G.G."/>
            <person name="Nelson K.E."/>
        </authorList>
    </citation>
    <scope>NUCLEOTIDE SEQUENCE [LARGE SCALE GENOMIC DNA]</scope>
    <source>
        <strain evidence="2 4">UPII 199-6</strain>
    </source>
</reference>
<dbReference type="EMBL" id="ADGP01000008">
    <property type="protein sequence ID" value="EFD94652.1"/>
    <property type="molecule type" value="Genomic_DNA"/>
</dbReference>
<name>D3LT82_9FIRM</name>
<accession>D3LT82</accession>
<dbReference type="EMBL" id="AFIJ01000004">
    <property type="protein sequence ID" value="EGL42335.1"/>
    <property type="molecule type" value="Genomic_DNA"/>
</dbReference>
<gene>
    <name evidence="1" type="ORF">HMPREF0889_0068</name>
    <name evidence="2" type="ORF">HMPREF1039_0836</name>
</gene>
<keyword evidence="4" id="KW-1185">Reference proteome</keyword>
<proteinExistence type="predicted"/>
<evidence type="ECO:0008006" key="5">
    <source>
        <dbReference type="Google" id="ProtNLM"/>
    </source>
</evidence>
<organism evidence="1 3">
    <name type="scientific">Megasphaera lornae</name>
    <dbReference type="NCBI Taxonomy" id="1000568"/>
    <lineage>
        <taxon>Bacteria</taxon>
        <taxon>Bacillati</taxon>
        <taxon>Bacillota</taxon>
        <taxon>Negativicutes</taxon>
        <taxon>Veillonellales</taxon>
        <taxon>Veillonellaceae</taxon>
        <taxon>Megasphaera</taxon>
    </lineage>
</organism>
<evidence type="ECO:0000313" key="1">
    <source>
        <dbReference type="EMBL" id="EFD94652.1"/>
    </source>
</evidence>
<dbReference type="STRING" id="699218.HMPREF0889_0068"/>
<reference evidence="1" key="2">
    <citation type="submission" date="2009-12" db="EMBL/GenBank/DDBJ databases">
        <authorList>
            <person name="Madupu R."/>
            <person name="Durkin A.S."/>
            <person name="Torralba M."/>
            <person name="Methe B."/>
            <person name="Sutton G.G."/>
            <person name="Strausberg R.L."/>
            <person name="Nelson K.E."/>
        </authorList>
    </citation>
    <scope>NUCLEOTIDE SEQUENCE</scope>
    <source>
        <strain evidence="1">28L</strain>
    </source>
</reference>
<dbReference type="Pfam" id="PF12669">
    <property type="entry name" value="FeoB_associated"/>
    <property type="match status" value="1"/>
</dbReference>
<dbReference type="AlphaFoldDB" id="D3LT82"/>
<reference evidence="3" key="1">
    <citation type="submission" date="2009-12" db="EMBL/GenBank/DDBJ databases">
        <title>Sequence of Clostridiales genomosp. BVAB3 str. UPII9-5.</title>
        <authorList>
            <person name="Madupu R."/>
            <person name="Durkin A.S."/>
            <person name="Torralba M."/>
            <person name="Methe B."/>
            <person name="Sutton G.G."/>
            <person name="Strausberg R.L."/>
            <person name="Nelson K.E."/>
        </authorList>
    </citation>
    <scope>NUCLEOTIDE SEQUENCE [LARGE SCALE GENOMIC DNA]</scope>
    <source>
        <strain evidence="3">28L</strain>
    </source>
</reference>